<dbReference type="Gene3D" id="3.40.50.12780">
    <property type="entry name" value="N-terminal domain of ligase-like"/>
    <property type="match status" value="1"/>
</dbReference>
<evidence type="ECO:0000259" key="4">
    <source>
        <dbReference type="Pfam" id="PF13193"/>
    </source>
</evidence>
<evidence type="ECO:0000256" key="2">
    <source>
        <dbReference type="ARBA" id="ARBA00022598"/>
    </source>
</evidence>
<sequence>MTSTASTAGGSTEPAHYAVRVLDRLALSERPVVHWGENVISSSELRAAVLRVVGALAELGVREGSAVAVLTEVNSPWLLATRYAVHLMGATLVAVSGANHGTTTHRLDTETRARMAGECGARVLVHDAAQREEAERIRALLPDGVGMCRLGAPVHGPVSAGDHPVDGPPKGFSPRVPARALVIYTSGSTGRPKGVIKPFAAWNTVVLKETATVTPKVFLAMSAVTHTGGLLVDTAVAAGGSVVLRTGFDPRTLLADIERYRVTDTLMGVPQFYELVNHPDVHRADLSSLRRLLYVGCPASPERVREAVKVFPGVLHHSYGTTETGQIAMLTAADHDVPELLSTVGRPRPGLEVVVQDPATGRELPRGETGEVVVRSPLAMEGYAGDPELTARVLREGWVHTGDYGSLGEDGYLRLSGRMNDVVKVHDTKVHPSEVEKVLVGHRGVIDAHVYAHRRSDLIEELHAAVVLRPDSPPGHEALREHVARVMTPTHAPVRFVRWREFPVNESGKVDRRLVRERGLRAGSADGEPLSAE</sequence>
<dbReference type="PROSITE" id="PS00455">
    <property type="entry name" value="AMP_BINDING"/>
    <property type="match status" value="1"/>
</dbReference>
<organism evidence="5 6">
    <name type="scientific">Streptomyces camelliae</name>
    <dbReference type="NCBI Taxonomy" id="3004093"/>
    <lineage>
        <taxon>Bacteria</taxon>
        <taxon>Bacillati</taxon>
        <taxon>Actinomycetota</taxon>
        <taxon>Actinomycetes</taxon>
        <taxon>Kitasatosporales</taxon>
        <taxon>Streptomycetaceae</taxon>
        <taxon>Streptomyces</taxon>
    </lineage>
</organism>
<dbReference type="Pfam" id="PF00501">
    <property type="entry name" value="AMP-binding"/>
    <property type="match status" value="1"/>
</dbReference>
<dbReference type="EMBL" id="CP115300">
    <property type="protein sequence ID" value="WBO64742.1"/>
    <property type="molecule type" value="Genomic_DNA"/>
</dbReference>
<evidence type="ECO:0000313" key="5">
    <source>
        <dbReference type="EMBL" id="WBO64742.1"/>
    </source>
</evidence>
<protein>
    <submittedName>
        <fullName evidence="5">Fatty acid--CoA ligase family protein</fullName>
    </submittedName>
</protein>
<dbReference type="Pfam" id="PF13193">
    <property type="entry name" value="AMP-binding_C"/>
    <property type="match status" value="1"/>
</dbReference>
<dbReference type="SUPFAM" id="SSF56801">
    <property type="entry name" value="Acetyl-CoA synthetase-like"/>
    <property type="match status" value="1"/>
</dbReference>
<dbReference type="InterPro" id="IPR020845">
    <property type="entry name" value="AMP-binding_CS"/>
</dbReference>
<evidence type="ECO:0000256" key="1">
    <source>
        <dbReference type="ARBA" id="ARBA00006432"/>
    </source>
</evidence>
<name>A0ABY7P4V9_9ACTN</name>
<proteinExistence type="inferred from homology"/>
<evidence type="ECO:0000313" key="6">
    <source>
        <dbReference type="Proteomes" id="UP001212326"/>
    </source>
</evidence>
<reference evidence="5 6" key="1">
    <citation type="submission" date="2022-12" db="EMBL/GenBank/DDBJ databases">
        <authorList>
            <person name="Mo P."/>
        </authorList>
    </citation>
    <scope>NUCLEOTIDE SEQUENCE [LARGE SCALE GENOMIC DNA]</scope>
    <source>
        <strain evidence="5 6">HUAS 2-6</strain>
    </source>
</reference>
<dbReference type="PANTHER" id="PTHR24096">
    <property type="entry name" value="LONG-CHAIN-FATTY-ACID--COA LIGASE"/>
    <property type="match status" value="1"/>
</dbReference>
<dbReference type="InterPro" id="IPR045851">
    <property type="entry name" value="AMP-bd_C_sf"/>
</dbReference>
<keyword evidence="2 5" id="KW-0436">Ligase</keyword>
<dbReference type="CDD" id="cd04433">
    <property type="entry name" value="AFD_class_I"/>
    <property type="match status" value="1"/>
</dbReference>
<dbReference type="Gene3D" id="3.30.300.30">
    <property type="match status" value="1"/>
</dbReference>
<feature type="domain" description="AMP-binding enzyme C-terminal" evidence="4">
    <location>
        <begin position="434"/>
        <end position="509"/>
    </location>
</feature>
<dbReference type="InterPro" id="IPR025110">
    <property type="entry name" value="AMP-bd_C"/>
</dbReference>
<dbReference type="InterPro" id="IPR042099">
    <property type="entry name" value="ANL_N_sf"/>
</dbReference>
<evidence type="ECO:0000259" key="3">
    <source>
        <dbReference type="Pfam" id="PF00501"/>
    </source>
</evidence>
<dbReference type="RefSeq" id="WP_270082400.1">
    <property type="nucleotide sequence ID" value="NZ_CP115300.1"/>
</dbReference>
<comment type="similarity">
    <text evidence="1">Belongs to the ATP-dependent AMP-binding enzyme family.</text>
</comment>
<keyword evidence="6" id="KW-1185">Reference proteome</keyword>
<dbReference type="InterPro" id="IPR000873">
    <property type="entry name" value="AMP-dep_synth/lig_dom"/>
</dbReference>
<gene>
    <name evidence="5" type="ORF">O1G22_18810</name>
</gene>
<dbReference type="Proteomes" id="UP001212326">
    <property type="component" value="Chromosome"/>
</dbReference>
<dbReference type="GO" id="GO:0016874">
    <property type="term" value="F:ligase activity"/>
    <property type="evidence" value="ECO:0007669"/>
    <property type="project" value="UniProtKB-KW"/>
</dbReference>
<dbReference type="PANTHER" id="PTHR24096:SF149">
    <property type="entry name" value="AMP-BINDING DOMAIN-CONTAINING PROTEIN-RELATED"/>
    <property type="match status" value="1"/>
</dbReference>
<feature type="domain" description="AMP-dependent synthetase/ligase" evidence="3">
    <location>
        <begin position="29"/>
        <end position="383"/>
    </location>
</feature>
<accession>A0ABY7P4V9</accession>